<dbReference type="GO" id="GO:0030288">
    <property type="term" value="C:outer membrane-bounded periplasmic space"/>
    <property type="evidence" value="ECO:0007669"/>
    <property type="project" value="TreeGrafter"/>
</dbReference>
<dbReference type="PANTHER" id="PTHR30633">
    <property type="entry name" value="CYTOCHROME C-552 RESPIRATORY NITRITE REDUCTASE"/>
    <property type="match status" value="1"/>
</dbReference>
<dbReference type="InterPro" id="IPR003321">
    <property type="entry name" value="Cyt_c552"/>
</dbReference>
<evidence type="ECO:0000256" key="5">
    <source>
        <dbReference type="ARBA" id="ARBA00022723"/>
    </source>
</evidence>
<keyword evidence="4" id="KW-0349">Heme</keyword>
<dbReference type="EMBL" id="LAZR01059652">
    <property type="protein sequence ID" value="KKK67364.1"/>
    <property type="molecule type" value="Genomic_DNA"/>
</dbReference>
<feature type="non-terminal residue" evidence="12">
    <location>
        <position position="373"/>
    </location>
</feature>
<dbReference type="GO" id="GO:0042279">
    <property type="term" value="F:nitrite reductase (cytochrome, ammonia-forming) activity"/>
    <property type="evidence" value="ECO:0007669"/>
    <property type="project" value="UniProtKB-EC"/>
</dbReference>
<evidence type="ECO:0000256" key="7">
    <source>
        <dbReference type="ARBA" id="ARBA00022837"/>
    </source>
</evidence>
<dbReference type="PANTHER" id="PTHR30633:SF0">
    <property type="entry name" value="CYTOCHROME C-552"/>
    <property type="match status" value="1"/>
</dbReference>
<evidence type="ECO:0000313" key="12">
    <source>
        <dbReference type="EMBL" id="KKK67364.1"/>
    </source>
</evidence>
<comment type="caution">
    <text evidence="12">The sequence shown here is derived from an EMBL/GenBank/DDBJ whole genome shotgun (WGS) entry which is preliminary data.</text>
</comment>
<dbReference type="Gene3D" id="1.20.140.10">
    <property type="entry name" value="Butyryl-CoA Dehydrogenase, subunit A, domain 3"/>
    <property type="match status" value="1"/>
</dbReference>
<gene>
    <name evidence="12" type="ORF">LCGC14_2954810</name>
</gene>
<dbReference type="GO" id="GO:0009055">
    <property type="term" value="F:electron transfer activity"/>
    <property type="evidence" value="ECO:0007669"/>
    <property type="project" value="InterPro"/>
</dbReference>
<evidence type="ECO:0000256" key="8">
    <source>
        <dbReference type="ARBA" id="ARBA00023002"/>
    </source>
</evidence>
<dbReference type="Pfam" id="PF02335">
    <property type="entry name" value="Cytochrom_C552"/>
    <property type="match status" value="1"/>
</dbReference>
<keyword evidence="7" id="KW-0106">Calcium</keyword>
<dbReference type="InterPro" id="IPR036280">
    <property type="entry name" value="Multihaem_cyt_sf"/>
</dbReference>
<evidence type="ECO:0000259" key="11">
    <source>
        <dbReference type="PROSITE" id="PS51007"/>
    </source>
</evidence>
<name>A0A0F8ZLW6_9ZZZZ</name>
<evidence type="ECO:0000256" key="9">
    <source>
        <dbReference type="ARBA" id="ARBA00023004"/>
    </source>
</evidence>
<keyword evidence="5" id="KW-0479">Metal-binding</keyword>
<dbReference type="InterPro" id="IPR009056">
    <property type="entry name" value="Cyt_c-like_dom"/>
</dbReference>
<comment type="similarity">
    <text evidence="2">Belongs to the cytochrome c-552 family.</text>
</comment>
<evidence type="ECO:0000256" key="3">
    <source>
        <dbReference type="ARBA" id="ARBA00011887"/>
    </source>
</evidence>
<feature type="non-terminal residue" evidence="12">
    <location>
        <position position="1"/>
    </location>
</feature>
<feature type="domain" description="Cytochrome c" evidence="11">
    <location>
        <begin position="87"/>
        <end position="198"/>
    </location>
</feature>
<evidence type="ECO:0000256" key="4">
    <source>
        <dbReference type="ARBA" id="ARBA00022617"/>
    </source>
</evidence>
<dbReference type="EC" id="1.7.2.2" evidence="3"/>
<dbReference type="Gene3D" id="1.10.1130.10">
    <property type="entry name" value="Flavocytochrome C3, Chain A"/>
    <property type="match status" value="1"/>
</dbReference>
<dbReference type="GO" id="GO:0020037">
    <property type="term" value="F:heme binding"/>
    <property type="evidence" value="ECO:0007669"/>
    <property type="project" value="InterPro"/>
</dbReference>
<organism evidence="12">
    <name type="scientific">marine sediment metagenome</name>
    <dbReference type="NCBI Taxonomy" id="412755"/>
    <lineage>
        <taxon>unclassified sequences</taxon>
        <taxon>metagenomes</taxon>
        <taxon>ecological metagenomes</taxon>
    </lineage>
</organism>
<dbReference type="GO" id="GO:0046872">
    <property type="term" value="F:metal ion binding"/>
    <property type="evidence" value="ECO:0007669"/>
    <property type="project" value="UniProtKB-KW"/>
</dbReference>
<protein>
    <recommendedName>
        <fullName evidence="3">nitrite reductase (cytochrome; ammonia-forming)</fullName>
        <ecNumber evidence="3">1.7.2.2</ecNumber>
    </recommendedName>
</protein>
<keyword evidence="8" id="KW-0560">Oxidoreductase</keyword>
<comment type="subcellular location">
    <subcellularLocation>
        <location evidence="1">Cell envelope</location>
    </subcellularLocation>
</comment>
<evidence type="ECO:0000256" key="10">
    <source>
        <dbReference type="ARBA" id="ARBA00049131"/>
    </source>
</evidence>
<reference evidence="12" key="1">
    <citation type="journal article" date="2015" name="Nature">
        <title>Complex archaea that bridge the gap between prokaryotes and eukaryotes.</title>
        <authorList>
            <person name="Spang A."/>
            <person name="Saw J.H."/>
            <person name="Jorgensen S.L."/>
            <person name="Zaremba-Niedzwiedzka K."/>
            <person name="Martijn J."/>
            <person name="Lind A.E."/>
            <person name="van Eijk R."/>
            <person name="Schleper C."/>
            <person name="Guy L."/>
            <person name="Ettema T.J."/>
        </authorList>
    </citation>
    <scope>NUCLEOTIDE SEQUENCE</scope>
</reference>
<dbReference type="CDD" id="cd00548">
    <property type="entry name" value="NrfA-like"/>
    <property type="match status" value="1"/>
</dbReference>
<keyword evidence="6" id="KW-0732">Signal</keyword>
<evidence type="ECO:0000256" key="1">
    <source>
        <dbReference type="ARBA" id="ARBA00004196"/>
    </source>
</evidence>
<dbReference type="SUPFAM" id="SSF48695">
    <property type="entry name" value="Multiheme cytochromes"/>
    <property type="match status" value="1"/>
</dbReference>
<evidence type="ECO:0000256" key="6">
    <source>
        <dbReference type="ARBA" id="ARBA00022729"/>
    </source>
</evidence>
<dbReference type="PROSITE" id="PS51007">
    <property type="entry name" value="CYTC"/>
    <property type="match status" value="1"/>
</dbReference>
<evidence type="ECO:0000256" key="2">
    <source>
        <dbReference type="ARBA" id="ARBA00009288"/>
    </source>
</evidence>
<keyword evidence="9" id="KW-0408">Iron</keyword>
<sequence length="373" mass="42321">PRDYLDTDPLQVILFAGYGFGKDYLQARGHIYAVEDLAKTKRVKRPTYDEPEVYYPGTCWTCKSPDVPRMMALFGKQADPQETDPIGLIAKGAGKFYAANWHELKEDMNHPIGCLDCHDPKTMALRVTRPALREAFKAMGKDIDQATHQEMRTLVCAQCHVEYYFKNDKAAGKTNYLTFPWSKGTDVEGMIEYYDAIDYADFVHPVSGARIIKAQHPDYELYMTGIHAYRGVSCTDCHMPYRTEGGMKFTDHHLQSPLLNIANSCAVCHRWSEQEIRTRAEGIQTKVFDAKIKVERALVQAHFDVAAAVQAKVPQADLKRVRKLLRHAQFRWDYVSANNGMGFHSPQESMRILGDAVNQAQQVRVLVARLLAS</sequence>
<dbReference type="AlphaFoldDB" id="A0A0F8ZLW6"/>
<comment type="catalytic activity">
    <reaction evidence="10">
        <text>6 Fe(III)-[cytochrome c] + NH4(+) + 2 H2O = 6 Fe(II)-[cytochrome c] + nitrite + 8 H(+)</text>
        <dbReference type="Rhea" id="RHEA:13089"/>
        <dbReference type="Rhea" id="RHEA-COMP:10350"/>
        <dbReference type="Rhea" id="RHEA-COMP:14399"/>
        <dbReference type="ChEBI" id="CHEBI:15377"/>
        <dbReference type="ChEBI" id="CHEBI:15378"/>
        <dbReference type="ChEBI" id="CHEBI:16301"/>
        <dbReference type="ChEBI" id="CHEBI:28938"/>
        <dbReference type="ChEBI" id="CHEBI:29033"/>
        <dbReference type="ChEBI" id="CHEBI:29034"/>
        <dbReference type="EC" id="1.7.2.2"/>
    </reaction>
</comment>
<dbReference type="GO" id="GO:0019645">
    <property type="term" value="P:anaerobic electron transport chain"/>
    <property type="evidence" value="ECO:0007669"/>
    <property type="project" value="TreeGrafter"/>
</dbReference>
<accession>A0A0F8ZLW6</accession>
<proteinExistence type="inferred from homology"/>